<keyword evidence="4" id="KW-0597">Phosphoprotein</keyword>
<dbReference type="RefSeq" id="WP_036200198.1">
    <property type="nucleotide sequence ID" value="NZ_AVCY01000007.1"/>
</dbReference>
<reference evidence="7 8" key="1">
    <citation type="submission" date="2014-02" db="EMBL/GenBank/DDBJ databases">
        <title>Draft genome sequence of Lysinibacillus sinduriensis JCM 15800.</title>
        <authorList>
            <person name="Zhang F."/>
            <person name="Wang G."/>
            <person name="Zhang L."/>
        </authorList>
    </citation>
    <scope>NUCLEOTIDE SEQUENCE [LARGE SCALE GENOMIC DNA]</scope>
    <source>
        <strain evidence="7 8">JCM 15800</strain>
    </source>
</reference>
<dbReference type="SMART" id="SM00342">
    <property type="entry name" value="HTH_ARAC"/>
    <property type="match status" value="1"/>
</dbReference>
<name>A0A0A3HSY0_9BACL</name>
<feature type="domain" description="Response regulatory" evidence="6">
    <location>
        <begin position="7"/>
        <end position="125"/>
    </location>
</feature>
<protein>
    <recommendedName>
        <fullName evidence="9">AraC family transcriptional regulator</fullName>
    </recommendedName>
</protein>
<dbReference type="InterPro" id="IPR020449">
    <property type="entry name" value="Tscrpt_reg_AraC-type_HTH"/>
</dbReference>
<dbReference type="InterPro" id="IPR011006">
    <property type="entry name" value="CheY-like_superfamily"/>
</dbReference>
<comment type="caution">
    <text evidence="7">The sequence shown here is derived from an EMBL/GenBank/DDBJ whole genome shotgun (WGS) entry which is preliminary data.</text>
</comment>
<dbReference type="Gene3D" id="3.40.50.2300">
    <property type="match status" value="1"/>
</dbReference>
<gene>
    <name evidence="7" type="ORF">CD33_09330</name>
</gene>
<proteinExistence type="predicted"/>
<dbReference type="SMART" id="SM00448">
    <property type="entry name" value="REC"/>
    <property type="match status" value="1"/>
</dbReference>
<evidence type="ECO:0000256" key="1">
    <source>
        <dbReference type="ARBA" id="ARBA00023015"/>
    </source>
</evidence>
<feature type="modified residue" description="4-aspartylphosphate" evidence="4">
    <location>
        <position position="61"/>
    </location>
</feature>
<evidence type="ECO:0000256" key="3">
    <source>
        <dbReference type="ARBA" id="ARBA00023163"/>
    </source>
</evidence>
<organism evidence="7 8">
    <name type="scientific">Ureibacillus sinduriensis BLB-1 = JCM 15800</name>
    <dbReference type="NCBI Taxonomy" id="1384057"/>
    <lineage>
        <taxon>Bacteria</taxon>
        <taxon>Bacillati</taxon>
        <taxon>Bacillota</taxon>
        <taxon>Bacilli</taxon>
        <taxon>Bacillales</taxon>
        <taxon>Caryophanaceae</taxon>
        <taxon>Ureibacillus</taxon>
    </lineage>
</organism>
<dbReference type="InterPro" id="IPR018060">
    <property type="entry name" value="HTH_AraC"/>
</dbReference>
<evidence type="ECO:0000259" key="6">
    <source>
        <dbReference type="PROSITE" id="PS50110"/>
    </source>
</evidence>
<evidence type="ECO:0000256" key="4">
    <source>
        <dbReference type="PROSITE-ProRule" id="PRU00169"/>
    </source>
</evidence>
<dbReference type="eggNOG" id="COG4753">
    <property type="taxonomic scope" value="Bacteria"/>
</dbReference>
<evidence type="ECO:0000259" key="5">
    <source>
        <dbReference type="PROSITE" id="PS01124"/>
    </source>
</evidence>
<dbReference type="PANTHER" id="PTHR43280:SF28">
    <property type="entry name" value="HTH-TYPE TRANSCRIPTIONAL ACTIVATOR RHAS"/>
    <property type="match status" value="1"/>
</dbReference>
<dbReference type="Gene3D" id="1.10.10.60">
    <property type="entry name" value="Homeodomain-like"/>
    <property type="match status" value="2"/>
</dbReference>
<dbReference type="eggNOG" id="COG2207">
    <property type="taxonomic scope" value="Bacteria"/>
</dbReference>
<evidence type="ECO:0008006" key="9">
    <source>
        <dbReference type="Google" id="ProtNLM"/>
    </source>
</evidence>
<accession>A0A0A3HSY0</accession>
<keyword evidence="8" id="KW-1185">Reference proteome</keyword>
<dbReference type="SUPFAM" id="SSF46689">
    <property type="entry name" value="Homeodomain-like"/>
    <property type="match status" value="2"/>
</dbReference>
<dbReference type="GO" id="GO:0000160">
    <property type="term" value="P:phosphorelay signal transduction system"/>
    <property type="evidence" value="ECO:0007669"/>
    <property type="project" value="InterPro"/>
</dbReference>
<dbReference type="InterPro" id="IPR009057">
    <property type="entry name" value="Homeodomain-like_sf"/>
</dbReference>
<dbReference type="PROSITE" id="PS50110">
    <property type="entry name" value="RESPONSE_REGULATORY"/>
    <property type="match status" value="1"/>
</dbReference>
<sequence>MSSKKIRAIIVDDENRIRRGIERLVLSCGEEWDVVATFGDGQELLDAYQEEPFDFDILITDIRMPIMDGLTLIKEMKKFTSFSPMVISGFDDFSYLRAALREGAYDYLIKPIDREEFKVQLESIKEKIMINRHNQEELETMKKQSSELTYMKELKKLNEITSGFEIDVSIMDWTNDFPSGNYTLMYIRIDQVLSHSRAMEKNEWNTWMLAHENIFDEMLNEFSEKYWRWKGEGASFWILINNSNDNSENFKKEVYEFAVALKNNVKRYTLFSNTIAISHVFTDLAFLPTVTKDILALMQYRLIYGEDQILQQEMEEQLILGKSETKHATELQQSIHKIIQSLERMNEEELIKNVTFFASELQTLRVPSEIKLFVQSLSIQMINYLIKCTPRLSQDLLDIQDTSRLLKNIGNFAELNEEIKAWVMGVFHKLKIVSEDKVLNQVEVARAWIVENMKESITIERIARQVYMNPTYFCEYFKNQTGETVHEFVTSTRINKARELLLTTNLKVYEVSEQVGYADTKYFSKLFKKYYGQLPSKYKESVKAK</sequence>
<dbReference type="Pfam" id="PF12833">
    <property type="entry name" value="HTH_18"/>
    <property type="match status" value="1"/>
</dbReference>
<evidence type="ECO:0000313" key="8">
    <source>
        <dbReference type="Proteomes" id="UP000030408"/>
    </source>
</evidence>
<dbReference type="Proteomes" id="UP000030408">
    <property type="component" value="Unassembled WGS sequence"/>
</dbReference>
<dbReference type="CDD" id="cd17536">
    <property type="entry name" value="REC_YesN-like"/>
    <property type="match status" value="1"/>
</dbReference>
<keyword evidence="1" id="KW-0805">Transcription regulation</keyword>
<feature type="domain" description="HTH araC/xylS-type" evidence="5">
    <location>
        <begin position="443"/>
        <end position="541"/>
    </location>
</feature>
<dbReference type="PANTHER" id="PTHR43280">
    <property type="entry name" value="ARAC-FAMILY TRANSCRIPTIONAL REGULATOR"/>
    <property type="match status" value="1"/>
</dbReference>
<dbReference type="InterPro" id="IPR018062">
    <property type="entry name" value="HTH_AraC-typ_CS"/>
</dbReference>
<dbReference type="GO" id="GO:0003700">
    <property type="term" value="F:DNA-binding transcription factor activity"/>
    <property type="evidence" value="ECO:0007669"/>
    <property type="project" value="InterPro"/>
</dbReference>
<dbReference type="Pfam" id="PF00072">
    <property type="entry name" value="Response_reg"/>
    <property type="match status" value="1"/>
</dbReference>
<dbReference type="EMBL" id="JPVO01000049">
    <property type="protein sequence ID" value="KGR75701.1"/>
    <property type="molecule type" value="Genomic_DNA"/>
</dbReference>
<dbReference type="SUPFAM" id="SSF52172">
    <property type="entry name" value="CheY-like"/>
    <property type="match status" value="1"/>
</dbReference>
<dbReference type="PROSITE" id="PS01124">
    <property type="entry name" value="HTH_ARAC_FAMILY_2"/>
    <property type="match status" value="1"/>
</dbReference>
<dbReference type="InterPro" id="IPR001789">
    <property type="entry name" value="Sig_transdc_resp-reg_receiver"/>
</dbReference>
<dbReference type="PRINTS" id="PR00032">
    <property type="entry name" value="HTHARAC"/>
</dbReference>
<dbReference type="PROSITE" id="PS00041">
    <property type="entry name" value="HTH_ARAC_FAMILY_1"/>
    <property type="match status" value="1"/>
</dbReference>
<evidence type="ECO:0000313" key="7">
    <source>
        <dbReference type="EMBL" id="KGR75701.1"/>
    </source>
</evidence>
<dbReference type="STRING" id="1384057.CD33_09330"/>
<evidence type="ECO:0000256" key="2">
    <source>
        <dbReference type="ARBA" id="ARBA00023125"/>
    </source>
</evidence>
<dbReference type="AlphaFoldDB" id="A0A0A3HSY0"/>
<dbReference type="GO" id="GO:0043565">
    <property type="term" value="F:sequence-specific DNA binding"/>
    <property type="evidence" value="ECO:0007669"/>
    <property type="project" value="InterPro"/>
</dbReference>
<keyword evidence="3" id="KW-0804">Transcription</keyword>
<keyword evidence="2" id="KW-0238">DNA-binding</keyword>